<dbReference type="AlphaFoldDB" id="A0A2Z6P266"/>
<organism evidence="3 4">
    <name type="scientific">Trifolium subterraneum</name>
    <name type="common">Subterranean clover</name>
    <dbReference type="NCBI Taxonomy" id="3900"/>
    <lineage>
        <taxon>Eukaryota</taxon>
        <taxon>Viridiplantae</taxon>
        <taxon>Streptophyta</taxon>
        <taxon>Embryophyta</taxon>
        <taxon>Tracheophyta</taxon>
        <taxon>Spermatophyta</taxon>
        <taxon>Magnoliopsida</taxon>
        <taxon>eudicotyledons</taxon>
        <taxon>Gunneridae</taxon>
        <taxon>Pentapetalae</taxon>
        <taxon>rosids</taxon>
        <taxon>fabids</taxon>
        <taxon>Fabales</taxon>
        <taxon>Fabaceae</taxon>
        <taxon>Papilionoideae</taxon>
        <taxon>50 kb inversion clade</taxon>
        <taxon>NPAAA clade</taxon>
        <taxon>Hologalegina</taxon>
        <taxon>IRL clade</taxon>
        <taxon>Trifolieae</taxon>
        <taxon>Trifolium</taxon>
    </lineage>
</organism>
<dbReference type="GO" id="GO:0097552">
    <property type="term" value="P:mitochondrial double-strand break repair via homologous recombination"/>
    <property type="evidence" value="ECO:0007669"/>
    <property type="project" value="TreeGrafter"/>
</dbReference>
<dbReference type="GO" id="GO:0035861">
    <property type="term" value="C:site of double-strand break"/>
    <property type="evidence" value="ECO:0007669"/>
    <property type="project" value="TreeGrafter"/>
</dbReference>
<dbReference type="GO" id="GO:0042138">
    <property type="term" value="P:meiotic DNA double-strand break formation"/>
    <property type="evidence" value="ECO:0007669"/>
    <property type="project" value="TreeGrafter"/>
</dbReference>
<dbReference type="GO" id="GO:0000014">
    <property type="term" value="F:single-stranded DNA endodeoxyribonuclease activity"/>
    <property type="evidence" value="ECO:0007669"/>
    <property type="project" value="TreeGrafter"/>
</dbReference>
<dbReference type="EMBL" id="DF973921">
    <property type="protein sequence ID" value="GAU42502.1"/>
    <property type="molecule type" value="Genomic_DNA"/>
</dbReference>
<evidence type="ECO:0000313" key="3">
    <source>
        <dbReference type="EMBL" id="GAU42502.1"/>
    </source>
</evidence>
<dbReference type="SUPFAM" id="SSF56300">
    <property type="entry name" value="Metallo-dependent phosphatases"/>
    <property type="match status" value="1"/>
</dbReference>
<keyword evidence="1" id="KW-0378">Hydrolase</keyword>
<dbReference type="GO" id="GO:0007095">
    <property type="term" value="P:mitotic G2 DNA damage checkpoint signaling"/>
    <property type="evidence" value="ECO:0007669"/>
    <property type="project" value="TreeGrafter"/>
</dbReference>
<dbReference type="InterPro" id="IPR029052">
    <property type="entry name" value="Metallo-depent_PP-like"/>
</dbReference>
<dbReference type="Proteomes" id="UP000242715">
    <property type="component" value="Unassembled WGS sequence"/>
</dbReference>
<evidence type="ECO:0000313" key="4">
    <source>
        <dbReference type="Proteomes" id="UP000242715"/>
    </source>
</evidence>
<dbReference type="GO" id="GO:0006303">
    <property type="term" value="P:double-strand break repair via nonhomologous end joining"/>
    <property type="evidence" value="ECO:0007669"/>
    <property type="project" value="TreeGrafter"/>
</dbReference>
<dbReference type="InterPro" id="IPR004843">
    <property type="entry name" value="Calcineurin-like_PHP"/>
</dbReference>
<dbReference type="Pfam" id="PF00149">
    <property type="entry name" value="Metallophos"/>
    <property type="match status" value="1"/>
</dbReference>
<dbReference type="PANTHER" id="PTHR10139">
    <property type="entry name" value="DOUBLE-STRAND BREAK REPAIR PROTEIN MRE11"/>
    <property type="match status" value="1"/>
</dbReference>
<proteinExistence type="predicted"/>
<reference evidence="4" key="1">
    <citation type="journal article" date="2017" name="Front. Plant Sci.">
        <title>Climate Clever Clovers: New Paradigm to Reduce the Environmental Footprint of Ruminants by Breeding Low Methanogenic Forages Utilizing Haplotype Variation.</title>
        <authorList>
            <person name="Kaur P."/>
            <person name="Appels R."/>
            <person name="Bayer P.E."/>
            <person name="Keeble-Gagnere G."/>
            <person name="Wang J."/>
            <person name="Hirakawa H."/>
            <person name="Shirasawa K."/>
            <person name="Vercoe P."/>
            <person name="Stefanova K."/>
            <person name="Durmic Z."/>
            <person name="Nichols P."/>
            <person name="Revell C."/>
            <person name="Isobe S.N."/>
            <person name="Edwards D."/>
            <person name="Erskine W."/>
        </authorList>
    </citation>
    <scope>NUCLEOTIDE SEQUENCE [LARGE SCALE GENOMIC DNA]</scope>
    <source>
        <strain evidence="4">cv. Daliak</strain>
    </source>
</reference>
<dbReference type="OrthoDB" id="30417at2759"/>
<dbReference type="InterPro" id="IPR041796">
    <property type="entry name" value="Mre11_N"/>
</dbReference>
<feature type="domain" description="Calcineurin-like phosphoesterase" evidence="2">
    <location>
        <begin position="10"/>
        <end position="127"/>
    </location>
</feature>
<keyword evidence="4" id="KW-1185">Reference proteome</keyword>
<accession>A0A2Z6P266</accession>
<protein>
    <recommendedName>
        <fullName evidence="2">Calcineurin-like phosphoesterase domain-containing protein</fullName>
    </recommendedName>
</protein>
<dbReference type="PANTHER" id="PTHR10139:SF1">
    <property type="entry name" value="DOUBLE-STRAND BREAK REPAIR PROTEIN MRE11"/>
    <property type="match status" value="1"/>
</dbReference>
<gene>
    <name evidence="3" type="ORF">TSUD_101140</name>
</gene>
<dbReference type="Gene3D" id="3.60.21.10">
    <property type="match status" value="1"/>
</dbReference>
<dbReference type="GO" id="GO:0000723">
    <property type="term" value="P:telomere maintenance"/>
    <property type="evidence" value="ECO:0007669"/>
    <property type="project" value="TreeGrafter"/>
</dbReference>
<evidence type="ECO:0000259" key="2">
    <source>
        <dbReference type="Pfam" id="PF00149"/>
    </source>
</evidence>
<dbReference type="GO" id="GO:0000724">
    <property type="term" value="P:double-strand break repair via homologous recombination"/>
    <property type="evidence" value="ECO:0007669"/>
    <property type="project" value="TreeGrafter"/>
</dbReference>
<sequence>MEDAEENTVRILIATDCHLGYMEKDEVRRHDSFQAFEEICSIAEKKHVDFMLLGGDLFHENKPSRSTLVKAIEILRRYCLNDRPVPFQVVSDQTLNFQNTFGHVNYEDPHFNVGLPVFTIHGNHDDPAGVAGRLHLGLKSRTSQLCV</sequence>
<dbReference type="GO" id="GO:0030870">
    <property type="term" value="C:Mre11 complex"/>
    <property type="evidence" value="ECO:0007669"/>
    <property type="project" value="TreeGrafter"/>
</dbReference>
<dbReference type="CDD" id="cd00840">
    <property type="entry name" value="MPP_Mre11_N"/>
    <property type="match status" value="1"/>
</dbReference>
<evidence type="ECO:0000256" key="1">
    <source>
        <dbReference type="ARBA" id="ARBA00022801"/>
    </source>
</evidence>
<name>A0A2Z6P266_TRISU</name>